<sequence>MRLRRTLASIAVALALAPSTLWLWPVPAPHPIARPFIAPETPYAAGHRGLDIRADAGVEVRAPASGVVHFAGFVVDRPVISIRHAGGVLSSFEPVEPLVATGDRVARGEVIGILLTGHCASPCLHLGARIDGEYVNPLLFLGGLEHAVLYPLE</sequence>
<dbReference type="InterPro" id="IPR050570">
    <property type="entry name" value="Cell_wall_metabolism_enzyme"/>
</dbReference>
<dbReference type="PANTHER" id="PTHR21666">
    <property type="entry name" value="PEPTIDASE-RELATED"/>
    <property type="match status" value="1"/>
</dbReference>
<dbReference type="GO" id="GO:0004222">
    <property type="term" value="F:metalloendopeptidase activity"/>
    <property type="evidence" value="ECO:0007669"/>
    <property type="project" value="TreeGrafter"/>
</dbReference>
<gene>
    <name evidence="3" type="ORF">GCM10011600_03500</name>
</gene>
<evidence type="ECO:0000259" key="2">
    <source>
        <dbReference type="Pfam" id="PF01551"/>
    </source>
</evidence>
<reference evidence="3" key="1">
    <citation type="journal article" date="2014" name="Int. J. Syst. Evol. Microbiol.">
        <title>Complete genome sequence of Corynebacterium casei LMG S-19264T (=DSM 44701T), isolated from a smear-ripened cheese.</title>
        <authorList>
            <consortium name="US DOE Joint Genome Institute (JGI-PGF)"/>
            <person name="Walter F."/>
            <person name="Albersmeier A."/>
            <person name="Kalinowski J."/>
            <person name="Ruckert C."/>
        </authorList>
    </citation>
    <scope>NUCLEOTIDE SEQUENCE</scope>
    <source>
        <strain evidence="3">CGMCC 1.16548</strain>
    </source>
</reference>
<evidence type="ECO:0000256" key="1">
    <source>
        <dbReference type="ARBA" id="ARBA00022729"/>
    </source>
</evidence>
<dbReference type="InterPro" id="IPR011055">
    <property type="entry name" value="Dup_hybrid_motif"/>
</dbReference>
<dbReference type="EMBL" id="BNAI01000001">
    <property type="protein sequence ID" value="GHF06204.1"/>
    <property type="molecule type" value="Genomic_DNA"/>
</dbReference>
<dbReference type="AlphaFoldDB" id="A0A8J3GN70"/>
<protein>
    <recommendedName>
        <fullName evidence="2">M23ase beta-sheet core domain-containing protein</fullName>
    </recommendedName>
</protein>
<keyword evidence="4" id="KW-1185">Reference proteome</keyword>
<dbReference type="RefSeq" id="WP_191281657.1">
    <property type="nucleotide sequence ID" value="NZ_BNAI01000001.1"/>
</dbReference>
<dbReference type="PANTHER" id="PTHR21666:SF289">
    <property type="entry name" value="L-ALA--D-GLU ENDOPEPTIDASE"/>
    <property type="match status" value="1"/>
</dbReference>
<name>A0A8J3GN70_9MICO</name>
<dbReference type="CDD" id="cd12797">
    <property type="entry name" value="M23_peptidase"/>
    <property type="match status" value="1"/>
</dbReference>
<feature type="domain" description="M23ase beta-sheet core" evidence="2">
    <location>
        <begin position="46"/>
        <end position="137"/>
    </location>
</feature>
<reference evidence="3" key="2">
    <citation type="submission" date="2020-09" db="EMBL/GenBank/DDBJ databases">
        <authorList>
            <person name="Sun Q."/>
            <person name="Zhou Y."/>
        </authorList>
    </citation>
    <scope>NUCLEOTIDE SEQUENCE</scope>
    <source>
        <strain evidence="3">CGMCC 1.16548</strain>
    </source>
</reference>
<dbReference type="SUPFAM" id="SSF51261">
    <property type="entry name" value="Duplicated hybrid motif"/>
    <property type="match status" value="1"/>
</dbReference>
<accession>A0A8J3GN70</accession>
<proteinExistence type="predicted"/>
<dbReference type="Gene3D" id="2.70.70.10">
    <property type="entry name" value="Glucose Permease (Domain IIA)"/>
    <property type="match status" value="1"/>
</dbReference>
<keyword evidence="1" id="KW-0732">Signal</keyword>
<dbReference type="InterPro" id="IPR016047">
    <property type="entry name" value="M23ase_b-sheet_dom"/>
</dbReference>
<evidence type="ECO:0000313" key="4">
    <source>
        <dbReference type="Proteomes" id="UP000617531"/>
    </source>
</evidence>
<dbReference type="Pfam" id="PF01551">
    <property type="entry name" value="Peptidase_M23"/>
    <property type="match status" value="1"/>
</dbReference>
<comment type="caution">
    <text evidence="3">The sequence shown here is derived from an EMBL/GenBank/DDBJ whole genome shotgun (WGS) entry which is preliminary data.</text>
</comment>
<evidence type="ECO:0000313" key="3">
    <source>
        <dbReference type="EMBL" id="GHF06204.1"/>
    </source>
</evidence>
<organism evidence="3 4">
    <name type="scientific">Pseudolysinimonas yzui</name>
    <dbReference type="NCBI Taxonomy" id="2708254"/>
    <lineage>
        <taxon>Bacteria</taxon>
        <taxon>Bacillati</taxon>
        <taxon>Actinomycetota</taxon>
        <taxon>Actinomycetes</taxon>
        <taxon>Micrococcales</taxon>
        <taxon>Microbacteriaceae</taxon>
        <taxon>Pseudolysinimonas</taxon>
    </lineage>
</organism>
<dbReference type="Proteomes" id="UP000617531">
    <property type="component" value="Unassembled WGS sequence"/>
</dbReference>